<organism evidence="4 5">
    <name type="scientific">Laticauda laticaudata</name>
    <name type="common">Blue-ringed sea krait</name>
    <name type="synonym">Blue-lipped sea krait</name>
    <dbReference type="NCBI Taxonomy" id="8630"/>
    <lineage>
        <taxon>Eukaryota</taxon>
        <taxon>Metazoa</taxon>
        <taxon>Chordata</taxon>
        <taxon>Craniata</taxon>
        <taxon>Vertebrata</taxon>
        <taxon>Euteleostomi</taxon>
        <taxon>Lepidosauria</taxon>
        <taxon>Squamata</taxon>
        <taxon>Bifurcata</taxon>
        <taxon>Unidentata</taxon>
        <taxon>Episquamata</taxon>
        <taxon>Toxicofera</taxon>
        <taxon>Serpentes</taxon>
        <taxon>Colubroidea</taxon>
        <taxon>Elapidae</taxon>
        <taxon>Laticaudinae</taxon>
        <taxon>Laticauda</taxon>
    </lineage>
</organism>
<sequence length="318" mass="36296">MLLLYILSLAASFLLQFFSSSWKKEELLNQRFVIVLFLFQPEKFHLKNQLTKHTAMLLWIFLSLAASFLLPATGEVVQSFKPCSQFFLGGKPPNLSPMNPARICQWYRNQYRFATMYDKTGRIPMYSAYKYNPGAGQRSEEWMIEPQLALPGDQNRKSMELESTCGINQNLLESSQAVDRDYQAAVRQDRGHLVPSSHQPDQDSKAATFTLTNIVPQFSALNQGQWRAYEEHIHTAGCRETYILVGSVPGNNKINNRVNVPSHIWAAGCCVLQKGKRSWAVIAENHQNNVVYLTLGKLQRQLAKLYRKKTIDLFNNAC</sequence>
<dbReference type="InterPro" id="IPR039015">
    <property type="entry name" value="ENDOD1"/>
</dbReference>
<dbReference type="SMART" id="SM00892">
    <property type="entry name" value="Endonuclease_NS"/>
    <property type="match status" value="1"/>
</dbReference>
<protein>
    <recommendedName>
        <fullName evidence="6">Endonuclease domain-containing 1 protein</fullName>
    </recommendedName>
</protein>
<dbReference type="InterPro" id="IPR020821">
    <property type="entry name" value="ENPP1-3/EXOG-like_nuc-like"/>
</dbReference>
<dbReference type="InterPro" id="IPR001604">
    <property type="entry name" value="Endo_G_ENPP1-like_dom"/>
</dbReference>
<evidence type="ECO:0000313" key="5">
    <source>
        <dbReference type="Proteomes" id="UP000694406"/>
    </source>
</evidence>
<proteinExistence type="predicted"/>
<reference evidence="4" key="2">
    <citation type="submission" date="2025-09" db="UniProtKB">
        <authorList>
            <consortium name="Ensembl"/>
        </authorList>
    </citation>
    <scope>IDENTIFICATION</scope>
</reference>
<dbReference type="AlphaFoldDB" id="A0A8C5SE92"/>
<keyword evidence="5" id="KW-1185">Reference proteome</keyword>
<dbReference type="GeneTree" id="ENSGT01030000234592"/>
<dbReference type="Proteomes" id="UP000694406">
    <property type="component" value="Unplaced"/>
</dbReference>
<dbReference type="Pfam" id="PF01223">
    <property type="entry name" value="Endonuclease_NS"/>
    <property type="match status" value="1"/>
</dbReference>
<keyword evidence="1" id="KW-0812">Transmembrane</keyword>
<dbReference type="Gene3D" id="3.40.570.10">
    <property type="entry name" value="Extracellular Endonuclease, subunit A"/>
    <property type="match status" value="1"/>
</dbReference>
<dbReference type="PANTHER" id="PTHR21472">
    <property type="entry name" value="ENDONUCLEASE DOMAIN-CONTAINING 1 PROTEIN ENDOD1"/>
    <property type="match status" value="1"/>
</dbReference>
<dbReference type="PANTHER" id="PTHR21472:SF26">
    <property type="entry name" value="ENDONUCLEASE DOMAIN CONTAINING 1"/>
    <property type="match status" value="1"/>
</dbReference>
<feature type="domain" description="ENPP1-3/EXOG-like endonuclease/phosphodiesterase" evidence="2">
    <location>
        <begin position="110"/>
        <end position="313"/>
    </location>
</feature>
<evidence type="ECO:0000256" key="1">
    <source>
        <dbReference type="SAM" id="Phobius"/>
    </source>
</evidence>
<feature type="domain" description="DNA/RNA non-specific endonuclease/pyrophosphatase/phosphodiesterase" evidence="3">
    <location>
        <begin position="109"/>
        <end position="308"/>
    </location>
</feature>
<reference evidence="4" key="1">
    <citation type="submission" date="2025-08" db="UniProtKB">
        <authorList>
            <consortium name="Ensembl"/>
        </authorList>
    </citation>
    <scope>IDENTIFICATION</scope>
</reference>
<dbReference type="Ensembl" id="ENSLLTT00000015219.1">
    <property type="protein sequence ID" value="ENSLLTP00000014641.1"/>
    <property type="gene ID" value="ENSLLTG00000011238.1"/>
</dbReference>
<evidence type="ECO:0000259" key="3">
    <source>
        <dbReference type="SMART" id="SM00892"/>
    </source>
</evidence>
<dbReference type="GO" id="GO:0003676">
    <property type="term" value="F:nucleic acid binding"/>
    <property type="evidence" value="ECO:0007669"/>
    <property type="project" value="InterPro"/>
</dbReference>
<evidence type="ECO:0000259" key="2">
    <source>
        <dbReference type="SMART" id="SM00477"/>
    </source>
</evidence>
<dbReference type="InterPro" id="IPR044929">
    <property type="entry name" value="DNA/RNA_non-sp_Endonuclease_sf"/>
</dbReference>
<dbReference type="InterPro" id="IPR044925">
    <property type="entry name" value="His-Me_finger_sf"/>
</dbReference>
<keyword evidence="1" id="KW-1133">Transmembrane helix</keyword>
<dbReference type="GO" id="GO:0016787">
    <property type="term" value="F:hydrolase activity"/>
    <property type="evidence" value="ECO:0007669"/>
    <property type="project" value="InterPro"/>
</dbReference>
<feature type="transmembrane region" description="Helical" evidence="1">
    <location>
        <begin position="56"/>
        <end position="77"/>
    </location>
</feature>
<dbReference type="SUPFAM" id="SSF54060">
    <property type="entry name" value="His-Me finger endonucleases"/>
    <property type="match status" value="1"/>
</dbReference>
<name>A0A8C5SE92_LATLA</name>
<accession>A0A8C5SE92</accession>
<evidence type="ECO:0008006" key="6">
    <source>
        <dbReference type="Google" id="ProtNLM"/>
    </source>
</evidence>
<evidence type="ECO:0000313" key="4">
    <source>
        <dbReference type="Ensembl" id="ENSLLTP00000014641.1"/>
    </source>
</evidence>
<dbReference type="SMART" id="SM00477">
    <property type="entry name" value="NUC"/>
    <property type="match status" value="1"/>
</dbReference>
<dbReference type="GO" id="GO:0046872">
    <property type="term" value="F:metal ion binding"/>
    <property type="evidence" value="ECO:0007669"/>
    <property type="project" value="InterPro"/>
</dbReference>
<keyword evidence="1" id="KW-0472">Membrane</keyword>